<protein>
    <submittedName>
        <fullName evidence="1">Uncharacterized protein</fullName>
    </submittedName>
</protein>
<keyword evidence="2" id="KW-1185">Reference proteome</keyword>
<sequence length="254" mass="29358">MTPLPFLPNEIWFCIAGFLELDNRLLRKIIGMNRPFFELAMDKLYHKFSITWSDPILLEKTLLYRGILIPDLLIQKGFCGLIKEFFIPSFPSPEKQTKRLFDALSHLKHLEMLSIEDDLPHLDSHSGRLNSFRSSLSSFLWRTFGNTLLTLEVKIWDFKAAEALLHSTGIFCRLTHLVIFLQGYNFVAPMAPFFSFVDSLCPMVETLWISIVFIEGVTDLGSSTKDNLELLDSDYSFDWKCLGRLLQNNPKIQE</sequence>
<name>A0A0C9Y616_9AGAR</name>
<dbReference type="HOGENOM" id="CLU_1096468_0_0_1"/>
<accession>A0A0C9Y616</accession>
<evidence type="ECO:0000313" key="2">
    <source>
        <dbReference type="Proteomes" id="UP000054477"/>
    </source>
</evidence>
<feature type="non-terminal residue" evidence="1">
    <location>
        <position position="254"/>
    </location>
</feature>
<gene>
    <name evidence="1" type="ORF">K443DRAFT_52143</name>
</gene>
<dbReference type="AlphaFoldDB" id="A0A0C9Y616"/>
<proteinExistence type="predicted"/>
<dbReference type="OrthoDB" id="3069451at2759"/>
<dbReference type="Proteomes" id="UP000054477">
    <property type="component" value="Unassembled WGS sequence"/>
</dbReference>
<reference evidence="1 2" key="1">
    <citation type="submission" date="2014-04" db="EMBL/GenBank/DDBJ databases">
        <authorList>
            <consortium name="DOE Joint Genome Institute"/>
            <person name="Kuo A."/>
            <person name="Kohler A."/>
            <person name="Nagy L.G."/>
            <person name="Floudas D."/>
            <person name="Copeland A."/>
            <person name="Barry K.W."/>
            <person name="Cichocki N."/>
            <person name="Veneault-Fourrey C."/>
            <person name="LaButti K."/>
            <person name="Lindquist E.A."/>
            <person name="Lipzen A."/>
            <person name="Lundell T."/>
            <person name="Morin E."/>
            <person name="Murat C."/>
            <person name="Sun H."/>
            <person name="Tunlid A."/>
            <person name="Henrissat B."/>
            <person name="Grigoriev I.V."/>
            <person name="Hibbett D.S."/>
            <person name="Martin F."/>
            <person name="Nordberg H.P."/>
            <person name="Cantor M.N."/>
            <person name="Hua S.X."/>
        </authorList>
    </citation>
    <scope>NUCLEOTIDE SEQUENCE [LARGE SCALE GENOMIC DNA]</scope>
    <source>
        <strain evidence="1 2">LaAM-08-1</strain>
    </source>
</reference>
<organism evidence="1 2">
    <name type="scientific">Laccaria amethystina LaAM-08-1</name>
    <dbReference type="NCBI Taxonomy" id="1095629"/>
    <lineage>
        <taxon>Eukaryota</taxon>
        <taxon>Fungi</taxon>
        <taxon>Dikarya</taxon>
        <taxon>Basidiomycota</taxon>
        <taxon>Agaricomycotina</taxon>
        <taxon>Agaricomycetes</taxon>
        <taxon>Agaricomycetidae</taxon>
        <taxon>Agaricales</taxon>
        <taxon>Agaricineae</taxon>
        <taxon>Hydnangiaceae</taxon>
        <taxon>Laccaria</taxon>
    </lineage>
</organism>
<reference evidence="2" key="2">
    <citation type="submission" date="2015-01" db="EMBL/GenBank/DDBJ databases">
        <title>Evolutionary Origins and Diversification of the Mycorrhizal Mutualists.</title>
        <authorList>
            <consortium name="DOE Joint Genome Institute"/>
            <consortium name="Mycorrhizal Genomics Consortium"/>
            <person name="Kohler A."/>
            <person name="Kuo A."/>
            <person name="Nagy L.G."/>
            <person name="Floudas D."/>
            <person name="Copeland A."/>
            <person name="Barry K.W."/>
            <person name="Cichocki N."/>
            <person name="Veneault-Fourrey C."/>
            <person name="LaButti K."/>
            <person name="Lindquist E.A."/>
            <person name="Lipzen A."/>
            <person name="Lundell T."/>
            <person name="Morin E."/>
            <person name="Murat C."/>
            <person name="Riley R."/>
            <person name="Ohm R."/>
            <person name="Sun H."/>
            <person name="Tunlid A."/>
            <person name="Henrissat B."/>
            <person name="Grigoriev I.V."/>
            <person name="Hibbett D.S."/>
            <person name="Martin F."/>
        </authorList>
    </citation>
    <scope>NUCLEOTIDE SEQUENCE [LARGE SCALE GENOMIC DNA]</scope>
    <source>
        <strain evidence="2">LaAM-08-1</strain>
    </source>
</reference>
<dbReference type="EMBL" id="KN838558">
    <property type="protein sequence ID" value="KIK05642.1"/>
    <property type="molecule type" value="Genomic_DNA"/>
</dbReference>
<evidence type="ECO:0000313" key="1">
    <source>
        <dbReference type="EMBL" id="KIK05642.1"/>
    </source>
</evidence>